<evidence type="ECO:0000313" key="1">
    <source>
        <dbReference type="EMBL" id="KAA2252862.1"/>
    </source>
</evidence>
<evidence type="ECO:0000313" key="2">
    <source>
        <dbReference type="Proteomes" id="UP000323454"/>
    </source>
</evidence>
<name>A0A5B2WQ55_9PSEU</name>
<accession>A0A5B2WQ55</accession>
<dbReference type="Proteomes" id="UP000323454">
    <property type="component" value="Unassembled WGS sequence"/>
</dbReference>
<reference evidence="1 2" key="1">
    <citation type="submission" date="2019-09" db="EMBL/GenBank/DDBJ databases">
        <title>Goodfellowia gen. nov., a new genus of the Pseudonocardineae related to Actinoalloteichus, containing Goodfellowia coeruleoviolacea gen. nov., comb. nov. gen. nov., comb. nov.</title>
        <authorList>
            <person name="Labeda D."/>
        </authorList>
    </citation>
    <scope>NUCLEOTIDE SEQUENCE [LARGE SCALE GENOMIC DNA]</scope>
    <source>
        <strain evidence="1 2">AN110305</strain>
    </source>
</reference>
<proteinExistence type="predicted"/>
<gene>
    <name evidence="1" type="ORF">F0L68_34425</name>
</gene>
<dbReference type="EMBL" id="VUOB01000072">
    <property type="protein sequence ID" value="KAA2252862.1"/>
    <property type="molecule type" value="Genomic_DNA"/>
</dbReference>
<comment type="caution">
    <text evidence="1">The sequence shown here is derived from an EMBL/GenBank/DDBJ whole genome shotgun (WGS) entry which is preliminary data.</text>
</comment>
<dbReference type="OrthoDB" id="4001405at2"/>
<keyword evidence="2" id="KW-1185">Reference proteome</keyword>
<dbReference type="RefSeq" id="WP_149854072.1">
    <property type="nucleotide sequence ID" value="NZ_VUOB01000072.1"/>
</dbReference>
<dbReference type="AlphaFoldDB" id="A0A5B2WQ55"/>
<sequence>MDSVITVCDVTVRSGTLVVCDPGYLFEWEQNPERTKAAAVEAANGGGGAFHREYVSGVAIPVPRDRSFLVQLRLEPDERTPSAIELVLSSLETASEDEIGPVSVDCARVIFADAEGLTSWKHEEPLDGLADVAFWGRHKDRARQAFGGDDLPDGTFGWSDLPVTVAVARLKDLQSWVSAELDGRGVVADLRPHSDHYRLLESGKASPWGAGQLTVGGELMCGVLLESGDGQYPVTVSRSADNVPTRLQVHVRR</sequence>
<organism evidence="1 2">
    <name type="scientific">Solihabitans fulvus</name>
    <dbReference type="NCBI Taxonomy" id="1892852"/>
    <lineage>
        <taxon>Bacteria</taxon>
        <taxon>Bacillati</taxon>
        <taxon>Actinomycetota</taxon>
        <taxon>Actinomycetes</taxon>
        <taxon>Pseudonocardiales</taxon>
        <taxon>Pseudonocardiaceae</taxon>
        <taxon>Solihabitans</taxon>
    </lineage>
</organism>
<reference evidence="1 2" key="2">
    <citation type="submission" date="2019-09" db="EMBL/GenBank/DDBJ databases">
        <authorList>
            <person name="Jin C."/>
        </authorList>
    </citation>
    <scope>NUCLEOTIDE SEQUENCE [LARGE SCALE GENOMIC DNA]</scope>
    <source>
        <strain evidence="1 2">AN110305</strain>
    </source>
</reference>
<protein>
    <submittedName>
        <fullName evidence="1">Uncharacterized protein</fullName>
    </submittedName>
</protein>